<dbReference type="GO" id="GO:0005634">
    <property type="term" value="C:nucleus"/>
    <property type="evidence" value="ECO:0007669"/>
    <property type="project" value="UniProtKB-SubCell"/>
</dbReference>
<dbReference type="PANTHER" id="PTHR23163:SF0">
    <property type="entry name" value="E3 UBIQUITIN-PROTEIN LIGASE BRE1"/>
    <property type="match status" value="1"/>
</dbReference>
<protein>
    <recommendedName>
        <fullName evidence="14">E3 ubiquitin protein ligase</fullName>
        <ecNumber evidence="14">2.3.2.27</ecNumber>
    </recommendedName>
</protein>
<dbReference type="InterPro" id="IPR018957">
    <property type="entry name" value="Znf_C3HC4_RING-type"/>
</dbReference>
<dbReference type="Pfam" id="PF00097">
    <property type="entry name" value="zf-C3HC4"/>
    <property type="match status" value="1"/>
</dbReference>
<dbReference type="PANTHER" id="PTHR23163">
    <property type="entry name" value="RING FINGER PROTEIN-RELATED"/>
    <property type="match status" value="1"/>
</dbReference>
<feature type="signal peptide" evidence="17">
    <location>
        <begin position="1"/>
        <end position="18"/>
    </location>
</feature>
<feature type="compositionally biased region" description="Basic and acidic residues" evidence="16">
    <location>
        <begin position="185"/>
        <end position="200"/>
    </location>
</feature>
<feature type="chain" id="PRO_5041956247" description="E3 ubiquitin protein ligase" evidence="17">
    <location>
        <begin position="19"/>
        <end position="1103"/>
    </location>
</feature>
<evidence type="ECO:0000256" key="14">
    <source>
        <dbReference type="RuleBase" id="RU365038"/>
    </source>
</evidence>
<comment type="subcellular location">
    <subcellularLocation>
        <location evidence="2 14">Nucleus</location>
    </subcellularLocation>
</comment>
<dbReference type="Gene3D" id="3.30.40.10">
    <property type="entry name" value="Zinc/RING finger domain, C3HC4 (zinc finger)"/>
    <property type="match status" value="1"/>
</dbReference>
<comment type="similarity">
    <text evidence="4 14">Belongs to the BRE1 family.</text>
</comment>
<evidence type="ECO:0000256" key="12">
    <source>
        <dbReference type="ARBA" id="ARBA00023242"/>
    </source>
</evidence>
<evidence type="ECO:0000256" key="11">
    <source>
        <dbReference type="ARBA" id="ARBA00023054"/>
    </source>
</evidence>
<keyword evidence="12 14" id="KW-0539">Nucleus</keyword>
<feature type="region of interest" description="Disordered" evidence="16">
    <location>
        <begin position="185"/>
        <end position="226"/>
    </location>
</feature>
<dbReference type="InterPro" id="IPR013956">
    <property type="entry name" value="E3_ubiquit_lig_Bre1"/>
</dbReference>
<keyword evidence="17" id="KW-0732">Signal</keyword>
<dbReference type="GO" id="GO:0061630">
    <property type="term" value="F:ubiquitin protein ligase activity"/>
    <property type="evidence" value="ECO:0007669"/>
    <property type="project" value="UniProtKB-EC"/>
</dbReference>
<evidence type="ECO:0000256" key="10">
    <source>
        <dbReference type="ARBA" id="ARBA00022853"/>
    </source>
</evidence>
<dbReference type="InterPro" id="IPR013083">
    <property type="entry name" value="Znf_RING/FYVE/PHD"/>
</dbReference>
<dbReference type="SMART" id="SM00184">
    <property type="entry name" value="RING"/>
    <property type="match status" value="1"/>
</dbReference>
<evidence type="ECO:0000256" key="13">
    <source>
        <dbReference type="PROSITE-ProRule" id="PRU00175"/>
    </source>
</evidence>
<feature type="coiled-coil region" evidence="15">
    <location>
        <begin position="628"/>
        <end position="697"/>
    </location>
</feature>
<keyword evidence="6 14" id="KW-0479">Metal-binding</keyword>
<evidence type="ECO:0000313" key="20">
    <source>
        <dbReference type="WBParaSite" id="MBELARI_LOCUS9966"/>
    </source>
</evidence>
<proteinExistence type="inferred from homology"/>
<keyword evidence="19" id="KW-1185">Reference proteome</keyword>
<evidence type="ECO:0000256" key="16">
    <source>
        <dbReference type="SAM" id="MobiDB-lite"/>
    </source>
</evidence>
<evidence type="ECO:0000256" key="1">
    <source>
        <dbReference type="ARBA" id="ARBA00000900"/>
    </source>
</evidence>
<organism evidence="19 20">
    <name type="scientific">Mesorhabditis belari</name>
    <dbReference type="NCBI Taxonomy" id="2138241"/>
    <lineage>
        <taxon>Eukaryota</taxon>
        <taxon>Metazoa</taxon>
        <taxon>Ecdysozoa</taxon>
        <taxon>Nematoda</taxon>
        <taxon>Chromadorea</taxon>
        <taxon>Rhabditida</taxon>
        <taxon>Rhabditina</taxon>
        <taxon>Rhabditomorpha</taxon>
        <taxon>Rhabditoidea</taxon>
        <taxon>Rhabditidae</taxon>
        <taxon>Mesorhabditinae</taxon>
        <taxon>Mesorhabditis</taxon>
    </lineage>
</organism>
<keyword evidence="10 14" id="KW-0156">Chromatin regulator</keyword>
<evidence type="ECO:0000256" key="17">
    <source>
        <dbReference type="SAM" id="SignalP"/>
    </source>
</evidence>
<dbReference type="AlphaFoldDB" id="A0AAF3FRS8"/>
<evidence type="ECO:0000256" key="2">
    <source>
        <dbReference type="ARBA" id="ARBA00004123"/>
    </source>
</evidence>
<feature type="coiled-coil region" evidence="15">
    <location>
        <begin position="819"/>
        <end position="965"/>
    </location>
</feature>
<feature type="domain" description="RING-type" evidence="18">
    <location>
        <begin position="1050"/>
        <end position="1089"/>
    </location>
</feature>
<comment type="catalytic activity">
    <reaction evidence="1 14">
        <text>S-ubiquitinyl-[E2 ubiquitin-conjugating enzyme]-L-cysteine + [acceptor protein]-L-lysine = [E2 ubiquitin-conjugating enzyme]-L-cysteine + N(6)-ubiquitinyl-[acceptor protein]-L-lysine.</text>
        <dbReference type="EC" id="2.3.2.27"/>
    </reaction>
</comment>
<feature type="region of interest" description="Disordered" evidence="16">
    <location>
        <begin position="155"/>
        <end position="174"/>
    </location>
</feature>
<reference evidence="20" key="1">
    <citation type="submission" date="2024-02" db="UniProtKB">
        <authorList>
            <consortium name="WormBaseParasite"/>
        </authorList>
    </citation>
    <scope>IDENTIFICATION</scope>
</reference>
<accession>A0AAF3FRS8</accession>
<keyword evidence="9 14" id="KW-0862">Zinc</keyword>
<name>A0AAF3FRS8_9BILA</name>
<keyword evidence="5 14" id="KW-0808">Transferase</keyword>
<dbReference type="PROSITE" id="PS50089">
    <property type="entry name" value="ZF_RING_2"/>
    <property type="match status" value="1"/>
</dbReference>
<feature type="coiled-coil region" evidence="15">
    <location>
        <begin position="519"/>
        <end position="563"/>
    </location>
</feature>
<feature type="region of interest" description="Disordered" evidence="16">
    <location>
        <begin position="20"/>
        <end position="59"/>
    </location>
</feature>
<dbReference type="InterPro" id="IPR058642">
    <property type="entry name" value="BRE1A/B-like_dom"/>
</dbReference>
<dbReference type="InterPro" id="IPR001841">
    <property type="entry name" value="Znf_RING"/>
</dbReference>
<evidence type="ECO:0000256" key="15">
    <source>
        <dbReference type="SAM" id="Coils"/>
    </source>
</evidence>
<evidence type="ECO:0000259" key="18">
    <source>
        <dbReference type="PROSITE" id="PS50089"/>
    </source>
</evidence>
<evidence type="ECO:0000256" key="7">
    <source>
        <dbReference type="ARBA" id="ARBA00022771"/>
    </source>
</evidence>
<evidence type="ECO:0000256" key="5">
    <source>
        <dbReference type="ARBA" id="ARBA00022679"/>
    </source>
</evidence>
<evidence type="ECO:0000256" key="6">
    <source>
        <dbReference type="ARBA" id="ARBA00022723"/>
    </source>
</evidence>
<sequence length="1103" mass="127841">MYFYLILVTAAVVTSTTAQQNQGFPNQPVGSNQWYPNNNGQTGFNGQLGNSQYPYGTQNGQYPYGTQNGQYPFGNQNGQYPYGNQPQNSYDPYNNMYPNQYGQGIYDQFGTRVTGLGQSQRGCRTQTRRICSEQVQCIMGQICCAKPRNVFQPQQQQGMSIIRPPQKSRPSGTFRILPDRLKNRHKEVDVLMPKREKTEATSDASDDDFASDDNPASVSQDELYGTSELSEPIKRRRVDFDSVRLMSVHGVNDISLKVQHVQLYKLSERLMLKDRLLNEEIKRNESYCMRQFQDDKKICLVNRYLSQLSDDLHAIVERVGPNTSMKEIKEEPAEQSQFISPEFLSDIEEKNAEELDTIWQKRVSTTLNVTQTIMDLIKAQSAELSAFARRLESALEKETEERTTELTSLVEAFKTSNEVATLTAANTKLTKEVQQYQQKCQNDSLEVARLQDEIMLKNTKIDELMQQIEDKQFELRKSWAKEAKLDHRLATMAKQQSIGGPEVFKNVSKTDVNMSAENLSDLEEAKKEISFEKEKSQARLKEIESLNDRLKHLSSQTELLRLKNFEFETNANEKSKEYNSLRDCYDELYHEHERVLEELASTNELIFEMEKKHEEGLNEYKQIEQMAMEKMHQHLNNQERELSKYKSDYEKLRIDIDKNVNESNRQLALQQDLATFIKALETQVHNFKQESARFKKKWQEAVKNSMQTKGQLERDKAYHEQCLLIPLPDGFTDGKTDSSKQKNGAIENEPMPTTMDELREYASRLRTRIDELRGFEDAAQNVTSEKRELLEVLAKEKSLVLQNERLIELVRRIHANEWQNDLKFQADDHKRKIGELKQQNSVLQIEATNAKADEEALMAEMESTGVALEQLQEQNGKLLKQIKEKDDLHLKMMSDRIEAALLESKLKDEKSTLLEKVELLENMVAAQSHEISQYKTLHTQTSTALDEKKNHFRKAIDRLDSIQAKWKDAHQKLTEEKGRVQTLTTQLTNYTEVVETKTQDNEKSISTIRRLKEEQDLLKKRLQHVKGAEQSVKDEVLLMEISDLKEQLTCPSCKVNRKDALLTKCYHVFCMKCIKTRYEMRRRKCPKCNACFGANDYHRIYIT</sequence>
<dbReference type="InterPro" id="IPR017907">
    <property type="entry name" value="Znf_RING_CS"/>
</dbReference>
<evidence type="ECO:0000256" key="3">
    <source>
        <dbReference type="ARBA" id="ARBA00004906"/>
    </source>
</evidence>
<feature type="coiled-coil region" evidence="15">
    <location>
        <begin position="419"/>
        <end position="467"/>
    </location>
</feature>
<comment type="pathway">
    <text evidence="3 14">Protein modification; protein ubiquitination.</text>
</comment>
<dbReference type="Proteomes" id="UP000887575">
    <property type="component" value="Unassembled WGS sequence"/>
</dbReference>
<dbReference type="EC" id="2.3.2.27" evidence="14"/>
<dbReference type="GO" id="GO:0016567">
    <property type="term" value="P:protein ubiquitination"/>
    <property type="evidence" value="ECO:0007669"/>
    <property type="project" value="UniProtKB-UniRule"/>
</dbReference>
<dbReference type="GO" id="GO:0008270">
    <property type="term" value="F:zinc ion binding"/>
    <property type="evidence" value="ECO:0007669"/>
    <property type="project" value="UniProtKB-KW"/>
</dbReference>
<evidence type="ECO:0000256" key="4">
    <source>
        <dbReference type="ARBA" id="ARBA00005555"/>
    </source>
</evidence>
<dbReference type="WBParaSite" id="MBELARI_LOCUS9966">
    <property type="protein sequence ID" value="MBELARI_LOCUS9966"/>
    <property type="gene ID" value="MBELARI_LOCUS9966"/>
</dbReference>
<keyword evidence="7 13" id="KW-0863">Zinc-finger</keyword>
<keyword evidence="8 14" id="KW-0833">Ubl conjugation pathway</keyword>
<dbReference type="PROSITE" id="PS00518">
    <property type="entry name" value="ZF_RING_1"/>
    <property type="match status" value="1"/>
</dbReference>
<dbReference type="GO" id="GO:0006325">
    <property type="term" value="P:chromatin organization"/>
    <property type="evidence" value="ECO:0007669"/>
    <property type="project" value="UniProtKB-KW"/>
</dbReference>
<dbReference type="GO" id="GO:0033503">
    <property type="term" value="C:HULC complex"/>
    <property type="evidence" value="ECO:0007669"/>
    <property type="project" value="TreeGrafter"/>
</dbReference>
<dbReference type="Pfam" id="PF26052">
    <property type="entry name" value="BRE1B"/>
    <property type="match status" value="1"/>
</dbReference>
<evidence type="ECO:0000313" key="19">
    <source>
        <dbReference type="Proteomes" id="UP000887575"/>
    </source>
</evidence>
<evidence type="ECO:0000256" key="8">
    <source>
        <dbReference type="ARBA" id="ARBA00022786"/>
    </source>
</evidence>
<keyword evidence="11 14" id="KW-0175">Coiled coil</keyword>
<dbReference type="SUPFAM" id="SSF57850">
    <property type="entry name" value="RING/U-box"/>
    <property type="match status" value="1"/>
</dbReference>
<evidence type="ECO:0000256" key="9">
    <source>
        <dbReference type="ARBA" id="ARBA00022833"/>
    </source>
</evidence>